<organism evidence="5 6">
    <name type="scientific">Podospora fimiseda</name>
    <dbReference type="NCBI Taxonomy" id="252190"/>
    <lineage>
        <taxon>Eukaryota</taxon>
        <taxon>Fungi</taxon>
        <taxon>Dikarya</taxon>
        <taxon>Ascomycota</taxon>
        <taxon>Pezizomycotina</taxon>
        <taxon>Sordariomycetes</taxon>
        <taxon>Sordariomycetidae</taxon>
        <taxon>Sordariales</taxon>
        <taxon>Podosporaceae</taxon>
        <taxon>Podospora</taxon>
    </lineage>
</organism>
<sequence>MPSFHTLIPLFSLLLGVAKSSPVEKKSAGWTYNPVRNPDLPPDEVDLLLDSTIPKVQAYLERNAGSLNNCTIANAAVRREWSDLSLDERKEYVRAVLCLQSLPSRSAALGKAPGARSRFDDFVATHMEHANQLHGPTTLLAGHRYFVWAYETALREECGYKGYQPYMNYDRYAKDPLNSLLFDGSEGSMSGDGLYVPYPGIPSGMGGGMIPNAGGGGCVTTGPFKDMVVSLGPKGGLFRDITKNGRADGLAPNPRCLRRDVNAISAMGGKANYTYSLITEHNDIDAFYNRYLGMPQLRGDPYGWGVHMAGHYLIGGDPGGDFYCSPGDPLFYFHHGMLDRIWWLWQMQDPERRINAVPFHPETHDTGHGGIHGREDILDSIIDLGWTAGPVTLRSQNNQLGGHGGQYCYIYV</sequence>
<evidence type="ECO:0000256" key="3">
    <source>
        <dbReference type="SAM" id="SignalP"/>
    </source>
</evidence>
<dbReference type="SUPFAM" id="SSF48056">
    <property type="entry name" value="Di-copper centre-containing domain"/>
    <property type="match status" value="1"/>
</dbReference>
<feature type="domain" description="Tyrosinase copper-binding" evidence="4">
    <location>
        <begin position="328"/>
        <end position="339"/>
    </location>
</feature>
<reference evidence="5" key="1">
    <citation type="journal article" date="2023" name="Mol. Phylogenet. Evol.">
        <title>Genome-scale phylogeny and comparative genomics of the fungal order Sordariales.</title>
        <authorList>
            <person name="Hensen N."/>
            <person name="Bonometti L."/>
            <person name="Westerberg I."/>
            <person name="Brannstrom I.O."/>
            <person name="Guillou S."/>
            <person name="Cros-Aarteil S."/>
            <person name="Calhoun S."/>
            <person name="Haridas S."/>
            <person name="Kuo A."/>
            <person name="Mondo S."/>
            <person name="Pangilinan J."/>
            <person name="Riley R."/>
            <person name="LaButti K."/>
            <person name="Andreopoulos B."/>
            <person name="Lipzen A."/>
            <person name="Chen C."/>
            <person name="Yan M."/>
            <person name="Daum C."/>
            <person name="Ng V."/>
            <person name="Clum A."/>
            <person name="Steindorff A."/>
            <person name="Ohm R.A."/>
            <person name="Martin F."/>
            <person name="Silar P."/>
            <person name="Natvig D.O."/>
            <person name="Lalanne C."/>
            <person name="Gautier V."/>
            <person name="Ament-Velasquez S.L."/>
            <person name="Kruys A."/>
            <person name="Hutchinson M.I."/>
            <person name="Powell A.J."/>
            <person name="Barry K."/>
            <person name="Miller A.N."/>
            <person name="Grigoriev I.V."/>
            <person name="Debuchy R."/>
            <person name="Gladieux P."/>
            <person name="Hiltunen Thoren M."/>
            <person name="Johannesson H."/>
        </authorList>
    </citation>
    <scope>NUCLEOTIDE SEQUENCE</scope>
    <source>
        <strain evidence="5">CBS 990.96</strain>
    </source>
</reference>
<evidence type="ECO:0000313" key="6">
    <source>
        <dbReference type="Proteomes" id="UP001301958"/>
    </source>
</evidence>
<keyword evidence="6" id="KW-1185">Reference proteome</keyword>
<name>A0AAN7BQM1_9PEZI</name>
<dbReference type="Gene3D" id="1.10.1280.10">
    <property type="entry name" value="Di-copper center containing domain from catechol oxidase"/>
    <property type="match status" value="1"/>
</dbReference>
<dbReference type="PANTHER" id="PTHR11474:SF125">
    <property type="entry name" value="N-ACETYL-6-HYDROXYTRYPTOPHAN OXIDASE IVOB-RELATED"/>
    <property type="match status" value="1"/>
</dbReference>
<feature type="signal peptide" evidence="3">
    <location>
        <begin position="1"/>
        <end position="20"/>
    </location>
</feature>
<evidence type="ECO:0000256" key="1">
    <source>
        <dbReference type="ARBA" id="ARBA00022723"/>
    </source>
</evidence>
<dbReference type="GO" id="GO:0016491">
    <property type="term" value="F:oxidoreductase activity"/>
    <property type="evidence" value="ECO:0007669"/>
    <property type="project" value="UniProtKB-KW"/>
</dbReference>
<dbReference type="Pfam" id="PF00264">
    <property type="entry name" value="Tyrosinase"/>
    <property type="match status" value="1"/>
</dbReference>
<dbReference type="EMBL" id="MU865327">
    <property type="protein sequence ID" value="KAK4227758.1"/>
    <property type="molecule type" value="Genomic_DNA"/>
</dbReference>
<dbReference type="InterPro" id="IPR008922">
    <property type="entry name" value="Di-copper_centre_dom_sf"/>
</dbReference>
<gene>
    <name evidence="5" type="ORF">QBC38DRAFT_183263</name>
</gene>
<dbReference type="PANTHER" id="PTHR11474">
    <property type="entry name" value="TYROSINASE FAMILY MEMBER"/>
    <property type="match status" value="1"/>
</dbReference>
<keyword evidence="3" id="KW-0732">Signal</keyword>
<reference evidence="5" key="2">
    <citation type="submission" date="2023-05" db="EMBL/GenBank/DDBJ databases">
        <authorList>
            <consortium name="Lawrence Berkeley National Laboratory"/>
            <person name="Steindorff A."/>
            <person name="Hensen N."/>
            <person name="Bonometti L."/>
            <person name="Westerberg I."/>
            <person name="Brannstrom I.O."/>
            <person name="Guillou S."/>
            <person name="Cros-Aarteil S."/>
            <person name="Calhoun S."/>
            <person name="Haridas S."/>
            <person name="Kuo A."/>
            <person name="Mondo S."/>
            <person name="Pangilinan J."/>
            <person name="Riley R."/>
            <person name="Labutti K."/>
            <person name="Andreopoulos B."/>
            <person name="Lipzen A."/>
            <person name="Chen C."/>
            <person name="Yanf M."/>
            <person name="Daum C."/>
            <person name="Ng V."/>
            <person name="Clum A."/>
            <person name="Ohm R."/>
            <person name="Martin F."/>
            <person name="Silar P."/>
            <person name="Natvig D."/>
            <person name="Lalanne C."/>
            <person name="Gautier V."/>
            <person name="Ament-Velasquez S.L."/>
            <person name="Kruys A."/>
            <person name="Hutchinson M.I."/>
            <person name="Powell A.J."/>
            <person name="Barry K."/>
            <person name="Miller A.N."/>
            <person name="Grigoriev I.V."/>
            <person name="Debuchy R."/>
            <person name="Gladieux P."/>
            <person name="Thoren M.H."/>
            <person name="Johannesson H."/>
        </authorList>
    </citation>
    <scope>NUCLEOTIDE SEQUENCE</scope>
    <source>
        <strain evidence="5">CBS 990.96</strain>
    </source>
</reference>
<evidence type="ECO:0000313" key="5">
    <source>
        <dbReference type="EMBL" id="KAK4227758.1"/>
    </source>
</evidence>
<protein>
    <recommendedName>
        <fullName evidence="4">Tyrosinase copper-binding domain-containing protein</fullName>
    </recommendedName>
</protein>
<keyword evidence="2" id="KW-0560">Oxidoreductase</keyword>
<evidence type="ECO:0000256" key="2">
    <source>
        <dbReference type="ARBA" id="ARBA00023002"/>
    </source>
</evidence>
<dbReference type="Proteomes" id="UP001301958">
    <property type="component" value="Unassembled WGS sequence"/>
</dbReference>
<accession>A0AAN7BQM1</accession>
<comment type="caution">
    <text evidence="5">The sequence shown here is derived from an EMBL/GenBank/DDBJ whole genome shotgun (WGS) entry which is preliminary data.</text>
</comment>
<feature type="chain" id="PRO_5042961506" description="Tyrosinase copper-binding domain-containing protein" evidence="3">
    <location>
        <begin position="21"/>
        <end position="412"/>
    </location>
</feature>
<keyword evidence="1" id="KW-0479">Metal-binding</keyword>
<evidence type="ECO:0000259" key="4">
    <source>
        <dbReference type="PROSITE" id="PS00498"/>
    </source>
</evidence>
<proteinExistence type="predicted"/>
<dbReference type="AlphaFoldDB" id="A0AAN7BQM1"/>
<dbReference type="InterPro" id="IPR002227">
    <property type="entry name" value="Tyrosinase_Cu-bd"/>
</dbReference>
<dbReference type="PROSITE" id="PS00498">
    <property type="entry name" value="TYROSINASE_2"/>
    <property type="match status" value="1"/>
</dbReference>
<dbReference type="InterPro" id="IPR050316">
    <property type="entry name" value="Tyrosinase/Hemocyanin"/>
</dbReference>
<dbReference type="GO" id="GO:0046872">
    <property type="term" value="F:metal ion binding"/>
    <property type="evidence" value="ECO:0007669"/>
    <property type="project" value="UniProtKB-KW"/>
</dbReference>
<dbReference type="PRINTS" id="PR00092">
    <property type="entry name" value="TYROSINASE"/>
</dbReference>